<accession>A0AAE0KPA8</accession>
<name>A0AAE0KPA8_9CHLO</name>
<keyword evidence="2" id="KW-1133">Transmembrane helix</keyword>
<dbReference type="EMBL" id="LGRX02022536">
    <property type="protein sequence ID" value="KAK3255499.1"/>
    <property type="molecule type" value="Genomic_DNA"/>
</dbReference>
<dbReference type="AlphaFoldDB" id="A0AAE0KPA8"/>
<keyword evidence="2" id="KW-0472">Membrane</keyword>
<evidence type="ECO:0000256" key="1">
    <source>
        <dbReference type="SAM" id="MobiDB-lite"/>
    </source>
</evidence>
<proteinExistence type="predicted"/>
<gene>
    <name evidence="3" type="ORF">CYMTET_35316</name>
</gene>
<comment type="caution">
    <text evidence="3">The sequence shown here is derived from an EMBL/GenBank/DDBJ whole genome shotgun (WGS) entry which is preliminary data.</text>
</comment>
<evidence type="ECO:0000313" key="3">
    <source>
        <dbReference type="EMBL" id="KAK3255499.1"/>
    </source>
</evidence>
<protein>
    <submittedName>
        <fullName evidence="3">Uncharacterized protein</fullName>
    </submittedName>
</protein>
<evidence type="ECO:0000313" key="4">
    <source>
        <dbReference type="Proteomes" id="UP001190700"/>
    </source>
</evidence>
<evidence type="ECO:0000256" key="2">
    <source>
        <dbReference type="SAM" id="Phobius"/>
    </source>
</evidence>
<feature type="region of interest" description="Disordered" evidence="1">
    <location>
        <begin position="52"/>
        <end position="72"/>
    </location>
</feature>
<organism evidence="3 4">
    <name type="scientific">Cymbomonas tetramitiformis</name>
    <dbReference type="NCBI Taxonomy" id="36881"/>
    <lineage>
        <taxon>Eukaryota</taxon>
        <taxon>Viridiplantae</taxon>
        <taxon>Chlorophyta</taxon>
        <taxon>Pyramimonadophyceae</taxon>
        <taxon>Pyramimonadales</taxon>
        <taxon>Pyramimonadaceae</taxon>
        <taxon>Cymbomonas</taxon>
    </lineage>
</organism>
<keyword evidence="4" id="KW-1185">Reference proteome</keyword>
<reference evidence="3 4" key="1">
    <citation type="journal article" date="2015" name="Genome Biol. Evol.">
        <title>Comparative Genomics of a Bacterivorous Green Alga Reveals Evolutionary Causalities and Consequences of Phago-Mixotrophic Mode of Nutrition.</title>
        <authorList>
            <person name="Burns J.A."/>
            <person name="Paasch A."/>
            <person name="Narechania A."/>
            <person name="Kim E."/>
        </authorList>
    </citation>
    <scope>NUCLEOTIDE SEQUENCE [LARGE SCALE GENOMIC DNA]</scope>
    <source>
        <strain evidence="3 4">PLY_AMNH</strain>
    </source>
</reference>
<dbReference type="Proteomes" id="UP001190700">
    <property type="component" value="Unassembled WGS sequence"/>
</dbReference>
<keyword evidence="2" id="KW-0812">Transmembrane</keyword>
<sequence length="72" mass="7376">MGRGAGTDDGAKSSAGGGSCCGNFSFFQVLLLGLIGFAIFIAVQEPEVISIDPPPPPPLPYSPPPQPPWPPL</sequence>
<feature type="non-terminal residue" evidence="3">
    <location>
        <position position="72"/>
    </location>
</feature>
<feature type="transmembrane region" description="Helical" evidence="2">
    <location>
        <begin position="24"/>
        <end position="43"/>
    </location>
</feature>